<evidence type="ECO:0000313" key="4">
    <source>
        <dbReference type="Proteomes" id="UP000578569"/>
    </source>
</evidence>
<proteinExistence type="predicted"/>
<dbReference type="Proteomes" id="UP000578569">
    <property type="component" value="Unassembled WGS sequence"/>
</dbReference>
<reference evidence="3 4" key="1">
    <citation type="submission" date="2020-08" db="EMBL/GenBank/DDBJ databases">
        <title>Genomic Encyclopedia of Type Strains, Phase IV (KMG-IV): sequencing the most valuable type-strain genomes for metagenomic binning, comparative biology and taxonomic classification.</title>
        <authorList>
            <person name="Goeker M."/>
        </authorList>
    </citation>
    <scope>NUCLEOTIDE SEQUENCE [LARGE SCALE GENOMIC DNA]</scope>
    <source>
        <strain evidence="3 4">DSM 24194</strain>
    </source>
</reference>
<keyword evidence="4" id="KW-1185">Reference proteome</keyword>
<feature type="transmembrane region" description="Helical" evidence="2">
    <location>
        <begin position="78"/>
        <end position="99"/>
    </location>
</feature>
<dbReference type="EMBL" id="JACICF010000001">
    <property type="protein sequence ID" value="MBB3764072.1"/>
    <property type="molecule type" value="Genomic_DNA"/>
</dbReference>
<evidence type="ECO:0000256" key="2">
    <source>
        <dbReference type="SAM" id="Phobius"/>
    </source>
</evidence>
<keyword evidence="2" id="KW-0812">Transmembrane</keyword>
<keyword evidence="2" id="KW-0472">Membrane</keyword>
<evidence type="ECO:0000256" key="1">
    <source>
        <dbReference type="SAM" id="MobiDB-lite"/>
    </source>
</evidence>
<dbReference type="Pfam" id="PF09527">
    <property type="entry name" value="ATPase_gene1"/>
    <property type="match status" value="1"/>
</dbReference>
<keyword evidence="2" id="KW-1133">Transmembrane helix</keyword>
<dbReference type="RefSeq" id="WP_183933361.1">
    <property type="nucleotide sequence ID" value="NZ_JACICF010000001.1"/>
</dbReference>
<feature type="region of interest" description="Disordered" evidence="1">
    <location>
        <begin position="1"/>
        <end position="48"/>
    </location>
</feature>
<sequence length="104" mass="11331">MDEKKPDTAPVKTPEDERIDSLEERLRSAQAREMERTGSKQPKPDENERLGNRVFSLLIGGLIGGTVIGYAADRIFGTGNLLLVVGMVLGILGGFYSIIRVASK</sequence>
<dbReference type="InterPro" id="IPR032820">
    <property type="entry name" value="ATPase_put"/>
</dbReference>
<accession>A0A839Z393</accession>
<name>A0A839Z393_9SPHN</name>
<evidence type="ECO:0000313" key="3">
    <source>
        <dbReference type="EMBL" id="MBB3764072.1"/>
    </source>
</evidence>
<protein>
    <submittedName>
        <fullName evidence="3">ATP synthase protein I</fullName>
    </submittedName>
</protein>
<organism evidence="3 4">
    <name type="scientific">Sphingomicrobium lutaoense</name>
    <dbReference type="NCBI Taxonomy" id="515949"/>
    <lineage>
        <taxon>Bacteria</taxon>
        <taxon>Pseudomonadati</taxon>
        <taxon>Pseudomonadota</taxon>
        <taxon>Alphaproteobacteria</taxon>
        <taxon>Sphingomonadales</taxon>
        <taxon>Sphingomonadaceae</taxon>
        <taxon>Sphingomicrobium</taxon>
    </lineage>
</organism>
<dbReference type="AlphaFoldDB" id="A0A839Z393"/>
<gene>
    <name evidence="3" type="ORF">FHS50_001095</name>
</gene>
<comment type="caution">
    <text evidence="3">The sequence shown here is derived from an EMBL/GenBank/DDBJ whole genome shotgun (WGS) entry which is preliminary data.</text>
</comment>
<feature type="transmembrane region" description="Helical" evidence="2">
    <location>
        <begin position="50"/>
        <end position="72"/>
    </location>
</feature>